<accession>A0ABM9I4K2</accession>
<dbReference type="Proteomes" id="UP001162030">
    <property type="component" value="Chromosome"/>
</dbReference>
<name>A0ABM9I4K2_9GAMM</name>
<evidence type="ECO:0000313" key="2">
    <source>
        <dbReference type="Proteomes" id="UP001162030"/>
    </source>
</evidence>
<evidence type="ECO:0000313" key="1">
    <source>
        <dbReference type="EMBL" id="CAI8889167.1"/>
    </source>
</evidence>
<organism evidence="1 2">
    <name type="scientific">Methylocaldum szegediense</name>
    <dbReference type="NCBI Taxonomy" id="73780"/>
    <lineage>
        <taxon>Bacteria</taxon>
        <taxon>Pseudomonadati</taxon>
        <taxon>Pseudomonadota</taxon>
        <taxon>Gammaproteobacteria</taxon>
        <taxon>Methylococcales</taxon>
        <taxon>Methylococcaceae</taxon>
        <taxon>Methylocaldum</taxon>
    </lineage>
</organism>
<sequence length="105" mass="11547">MPSSPPFPRIPSSAPDRLSLDTGIFADGFDMSNPVSAPEAWPPSDCLKIVRLYPGDFDSHDESIVLLLHFGKQQAPCGDSVRILIISPSADRRNRILWENQESVG</sequence>
<keyword evidence="2" id="KW-1185">Reference proteome</keyword>
<proteinExistence type="predicted"/>
<dbReference type="EMBL" id="OX458333">
    <property type="protein sequence ID" value="CAI8889167.1"/>
    <property type="molecule type" value="Genomic_DNA"/>
</dbReference>
<reference evidence="1 2" key="1">
    <citation type="submission" date="2023-03" db="EMBL/GenBank/DDBJ databases">
        <authorList>
            <person name="Pearce D."/>
        </authorList>
    </citation>
    <scope>NUCLEOTIDE SEQUENCE [LARGE SCALE GENOMIC DNA]</scope>
    <source>
        <strain evidence="1">Msz</strain>
    </source>
</reference>
<gene>
    <name evidence="1" type="ORF">MSZNOR_3207</name>
</gene>
<protein>
    <submittedName>
        <fullName evidence="1">Uncharacterized protein</fullName>
    </submittedName>
</protein>